<dbReference type="Proteomes" id="UP001054821">
    <property type="component" value="Chromosome 5"/>
</dbReference>
<reference evidence="1 2" key="1">
    <citation type="journal article" date="2022" name="G3 (Bethesda)">
        <title>Whole-genome sequence and methylome profiling of the almond [Prunus dulcis (Mill.) D.A. Webb] cultivar 'Nonpareil'.</title>
        <authorList>
            <person name="D'Amico-Willman K.M."/>
            <person name="Ouma W.Z."/>
            <person name="Meulia T."/>
            <person name="Sideli G.M."/>
            <person name="Gradziel T.M."/>
            <person name="Fresnedo-Ramirez J."/>
        </authorList>
    </citation>
    <scope>NUCLEOTIDE SEQUENCE [LARGE SCALE GENOMIC DNA]</scope>
    <source>
        <strain evidence="1">Clone GOH B32 T37-40</strain>
    </source>
</reference>
<evidence type="ECO:0000313" key="2">
    <source>
        <dbReference type="Proteomes" id="UP001054821"/>
    </source>
</evidence>
<gene>
    <name evidence="1" type="ORF">L3X38_026536</name>
</gene>
<dbReference type="EMBL" id="JAJFAZ020000005">
    <property type="protein sequence ID" value="KAI5327140.1"/>
    <property type="molecule type" value="Genomic_DNA"/>
</dbReference>
<proteinExistence type="predicted"/>
<accession>A0AAD4VL73</accession>
<organism evidence="1 2">
    <name type="scientific">Prunus dulcis</name>
    <name type="common">Almond</name>
    <name type="synonym">Amygdalus dulcis</name>
    <dbReference type="NCBI Taxonomy" id="3755"/>
    <lineage>
        <taxon>Eukaryota</taxon>
        <taxon>Viridiplantae</taxon>
        <taxon>Streptophyta</taxon>
        <taxon>Embryophyta</taxon>
        <taxon>Tracheophyta</taxon>
        <taxon>Spermatophyta</taxon>
        <taxon>Magnoliopsida</taxon>
        <taxon>eudicotyledons</taxon>
        <taxon>Gunneridae</taxon>
        <taxon>Pentapetalae</taxon>
        <taxon>rosids</taxon>
        <taxon>fabids</taxon>
        <taxon>Rosales</taxon>
        <taxon>Rosaceae</taxon>
        <taxon>Amygdaloideae</taxon>
        <taxon>Amygdaleae</taxon>
        <taxon>Prunus</taxon>
    </lineage>
</organism>
<dbReference type="AlphaFoldDB" id="A0AAD4VL73"/>
<comment type="caution">
    <text evidence="1">The sequence shown here is derived from an EMBL/GenBank/DDBJ whole genome shotgun (WGS) entry which is preliminary data.</text>
</comment>
<evidence type="ECO:0000313" key="1">
    <source>
        <dbReference type="EMBL" id="KAI5327140.1"/>
    </source>
</evidence>
<protein>
    <submittedName>
        <fullName evidence="1">Uncharacterized protein</fullName>
    </submittedName>
</protein>
<name>A0AAD4VL73_PRUDU</name>
<sequence length="81" mass="9150">MLWANMPVFQSVQGMKVVCHELVQSTDDPERSARDELVRDADRLVSRLADKVAKTFKFSLTGASSRSCKYVLKHSYADISK</sequence>
<keyword evidence="2" id="KW-1185">Reference proteome</keyword>